<dbReference type="Gene3D" id="3.90.10.10">
    <property type="entry name" value="Cytochrome C3"/>
    <property type="match status" value="1"/>
</dbReference>
<reference evidence="3 4" key="1">
    <citation type="submission" date="2019-04" db="EMBL/GenBank/DDBJ databases">
        <authorList>
            <person name="Hwang J.C."/>
        </authorList>
    </citation>
    <scope>NUCLEOTIDE SEQUENCE [LARGE SCALE GENOMIC DNA]</scope>
    <source>
        <strain evidence="3 4">IMCC35001</strain>
    </source>
</reference>
<dbReference type="InterPro" id="IPR026352">
    <property type="entry name" value="Nanowire_3heme"/>
</dbReference>
<comment type="caution">
    <text evidence="3">The sequence shown here is derived from an EMBL/GenBank/DDBJ whole genome shotgun (WGS) entry which is preliminary data.</text>
</comment>
<feature type="domain" description="Cytochrome c7-like" evidence="2">
    <location>
        <begin position="132"/>
        <end position="192"/>
    </location>
</feature>
<name>A0A4U1BDE1_9GAMM</name>
<dbReference type="EMBL" id="SWCI01000008">
    <property type="protein sequence ID" value="TKB48288.1"/>
    <property type="molecule type" value="Genomic_DNA"/>
</dbReference>
<evidence type="ECO:0000313" key="4">
    <source>
        <dbReference type="Proteomes" id="UP000305674"/>
    </source>
</evidence>
<dbReference type="SUPFAM" id="SSF48695">
    <property type="entry name" value="Multiheme cytochromes"/>
    <property type="match status" value="1"/>
</dbReference>
<dbReference type="InterPro" id="IPR036280">
    <property type="entry name" value="Multihaem_cyt_sf"/>
</dbReference>
<dbReference type="InterPro" id="IPR029467">
    <property type="entry name" value="Cyt_c7-like"/>
</dbReference>
<dbReference type="RefSeq" id="WP_136853759.1">
    <property type="nucleotide sequence ID" value="NZ_SWCI01000008.1"/>
</dbReference>
<dbReference type="NCBIfam" id="TIGR04257">
    <property type="entry name" value="nanowire_3heme"/>
    <property type="match status" value="1"/>
</dbReference>
<protein>
    <submittedName>
        <fullName evidence="3">Cytochrome c, class I</fullName>
    </submittedName>
</protein>
<dbReference type="Pfam" id="PF14522">
    <property type="entry name" value="Cytochrome_C7"/>
    <property type="match status" value="1"/>
</dbReference>
<dbReference type="Proteomes" id="UP000305674">
    <property type="component" value="Unassembled WGS sequence"/>
</dbReference>
<sequence>MKQLILLLALMTPIQLPALAASEEGVTARQQQSQQGSPIRFNRLMPSVEARNPPPALDGIHDPSVDGVLMLQSPKALFEHLPKLGSGNRVNWSKAVELGVISPRFDISNDRKKPRVMRTRVVREVKGFMPDVIFPHEQHTRWLDCGNCHKRLFKAKNGANPMSMASLMMGENCGACHGSVAFEISECRMCHSKGQSMLKASTAKGVTP</sequence>
<feature type="signal peptide" evidence="1">
    <location>
        <begin position="1"/>
        <end position="20"/>
    </location>
</feature>
<proteinExistence type="predicted"/>
<organism evidence="3 4">
    <name type="scientific">Ferrimonas sediminicola</name>
    <dbReference type="NCBI Taxonomy" id="2569538"/>
    <lineage>
        <taxon>Bacteria</taxon>
        <taxon>Pseudomonadati</taxon>
        <taxon>Pseudomonadota</taxon>
        <taxon>Gammaproteobacteria</taxon>
        <taxon>Alteromonadales</taxon>
        <taxon>Ferrimonadaceae</taxon>
        <taxon>Ferrimonas</taxon>
    </lineage>
</organism>
<keyword evidence="4" id="KW-1185">Reference proteome</keyword>
<gene>
    <name evidence="3" type="ORF">FCL40_13135</name>
</gene>
<dbReference type="OrthoDB" id="9814708at2"/>
<accession>A0A4U1BDE1</accession>
<evidence type="ECO:0000256" key="1">
    <source>
        <dbReference type="SAM" id="SignalP"/>
    </source>
</evidence>
<feature type="chain" id="PRO_5020305034" evidence="1">
    <location>
        <begin position="21"/>
        <end position="208"/>
    </location>
</feature>
<dbReference type="AlphaFoldDB" id="A0A4U1BDE1"/>
<evidence type="ECO:0000259" key="2">
    <source>
        <dbReference type="Pfam" id="PF14522"/>
    </source>
</evidence>
<evidence type="ECO:0000313" key="3">
    <source>
        <dbReference type="EMBL" id="TKB48288.1"/>
    </source>
</evidence>
<keyword evidence="1" id="KW-0732">Signal</keyword>